<name>A0A835EV74_9POAL</name>
<reference evidence="2" key="1">
    <citation type="submission" date="2020-07" db="EMBL/GenBank/DDBJ databases">
        <title>Genome sequence and genetic diversity analysis of an under-domesticated orphan crop, white fonio (Digitaria exilis).</title>
        <authorList>
            <person name="Bennetzen J.L."/>
            <person name="Chen S."/>
            <person name="Ma X."/>
            <person name="Wang X."/>
            <person name="Yssel A.E.J."/>
            <person name="Chaluvadi S.R."/>
            <person name="Johnson M."/>
            <person name="Gangashetty P."/>
            <person name="Hamidou F."/>
            <person name="Sanogo M.D."/>
            <person name="Zwaenepoel A."/>
            <person name="Wallace J."/>
            <person name="Van De Peer Y."/>
            <person name="Van Deynze A."/>
        </authorList>
    </citation>
    <scope>NUCLEOTIDE SEQUENCE</scope>
    <source>
        <tissue evidence="2">Leaves</tissue>
    </source>
</reference>
<evidence type="ECO:0000313" key="3">
    <source>
        <dbReference type="Proteomes" id="UP000636709"/>
    </source>
</evidence>
<dbReference type="EMBL" id="JACEFO010001712">
    <property type="protein sequence ID" value="KAF8718082.1"/>
    <property type="molecule type" value="Genomic_DNA"/>
</dbReference>
<protein>
    <submittedName>
        <fullName evidence="2">Uncharacterized protein</fullName>
    </submittedName>
</protein>
<gene>
    <name evidence="2" type="ORF">HU200_025560</name>
</gene>
<comment type="caution">
    <text evidence="2">The sequence shown here is derived from an EMBL/GenBank/DDBJ whole genome shotgun (WGS) entry which is preliminary data.</text>
</comment>
<sequence length="135" mass="14807">MPPYAYVWKNAEVVRGPPRRRYTAYTNEIDCLTGNQVCKDEEGRQLSRIVNDAGVAMRHGNDARFLRSFVERVRRTCRRMALKLNYVTANPVDPARGPGGSSDSQLTPVHNAPGGSSAMARPSSSYRAGKAPASP</sequence>
<proteinExistence type="predicted"/>
<evidence type="ECO:0000256" key="1">
    <source>
        <dbReference type="SAM" id="MobiDB-lite"/>
    </source>
</evidence>
<dbReference type="AlphaFoldDB" id="A0A835EV74"/>
<evidence type="ECO:0000313" key="2">
    <source>
        <dbReference type="EMBL" id="KAF8718082.1"/>
    </source>
</evidence>
<dbReference type="OrthoDB" id="715730at2759"/>
<keyword evidence="3" id="KW-1185">Reference proteome</keyword>
<feature type="region of interest" description="Disordered" evidence="1">
    <location>
        <begin position="88"/>
        <end position="135"/>
    </location>
</feature>
<accession>A0A835EV74</accession>
<dbReference type="Proteomes" id="UP000636709">
    <property type="component" value="Unassembled WGS sequence"/>
</dbReference>
<organism evidence="2 3">
    <name type="scientific">Digitaria exilis</name>
    <dbReference type="NCBI Taxonomy" id="1010633"/>
    <lineage>
        <taxon>Eukaryota</taxon>
        <taxon>Viridiplantae</taxon>
        <taxon>Streptophyta</taxon>
        <taxon>Embryophyta</taxon>
        <taxon>Tracheophyta</taxon>
        <taxon>Spermatophyta</taxon>
        <taxon>Magnoliopsida</taxon>
        <taxon>Liliopsida</taxon>
        <taxon>Poales</taxon>
        <taxon>Poaceae</taxon>
        <taxon>PACMAD clade</taxon>
        <taxon>Panicoideae</taxon>
        <taxon>Panicodae</taxon>
        <taxon>Paniceae</taxon>
        <taxon>Anthephorinae</taxon>
        <taxon>Digitaria</taxon>
    </lineage>
</organism>